<dbReference type="Proteomes" id="UP000245771">
    <property type="component" value="Unassembled WGS sequence"/>
</dbReference>
<dbReference type="STRING" id="1280837.A0A316V6A7"/>
<sequence>MQDPVYEVTSVIKGIVQAQNATLQRDTLRKYYAPDASFDHPFYLVGSSASSRETGILPIYQWQRCLYIPQVEVHNVGFDKESNKIFLDVTQRWVPTFLPKALYAPTLRSIIVLYLQRGADGRFYVKRQEDYYQPQTLPGKLIPGFDIVILLSKRICTFICLLLALFCRVVFRHWRPVAQ</sequence>
<accession>A0A316V6A7</accession>
<dbReference type="GeneID" id="37022330"/>
<dbReference type="Pfam" id="PF24840">
    <property type="entry name" value="NTF2_SigF"/>
    <property type="match status" value="1"/>
</dbReference>
<dbReference type="InterPro" id="IPR057514">
    <property type="entry name" value="NTF2_SigF"/>
</dbReference>
<dbReference type="PANTHER" id="PTHR35393">
    <property type="entry name" value="CHROMOSOME 1, WHOLE GENOME SHOTGUN SEQUENCE"/>
    <property type="match status" value="1"/>
</dbReference>
<evidence type="ECO:0000313" key="2">
    <source>
        <dbReference type="EMBL" id="PWN32972.1"/>
    </source>
</evidence>
<proteinExistence type="predicted"/>
<dbReference type="RefSeq" id="XP_025353274.1">
    <property type="nucleotide sequence ID" value="XM_025500549.1"/>
</dbReference>
<evidence type="ECO:0000259" key="1">
    <source>
        <dbReference type="Pfam" id="PF24840"/>
    </source>
</evidence>
<dbReference type="PANTHER" id="PTHR35393:SF1">
    <property type="entry name" value="SNOAL-LIKE DOMAIN-CONTAINING PROTEIN"/>
    <property type="match status" value="1"/>
</dbReference>
<gene>
    <name evidence="2" type="ORF">FA14DRAFT_174618</name>
</gene>
<protein>
    <recommendedName>
        <fullName evidence="1">SigF-like NTF2-like domain-containing protein</fullName>
    </recommendedName>
</protein>
<dbReference type="AlphaFoldDB" id="A0A316V6A7"/>
<dbReference type="OrthoDB" id="2344312at2759"/>
<feature type="domain" description="SigF-like NTF2-like" evidence="1">
    <location>
        <begin position="1"/>
        <end position="168"/>
    </location>
</feature>
<organism evidence="2 3">
    <name type="scientific">Meira miltonrushii</name>
    <dbReference type="NCBI Taxonomy" id="1280837"/>
    <lineage>
        <taxon>Eukaryota</taxon>
        <taxon>Fungi</taxon>
        <taxon>Dikarya</taxon>
        <taxon>Basidiomycota</taxon>
        <taxon>Ustilaginomycotina</taxon>
        <taxon>Exobasidiomycetes</taxon>
        <taxon>Exobasidiales</taxon>
        <taxon>Brachybasidiaceae</taxon>
        <taxon>Meira</taxon>
    </lineage>
</organism>
<name>A0A316V6A7_9BASI</name>
<keyword evidence="3" id="KW-1185">Reference proteome</keyword>
<dbReference type="EMBL" id="KZ819605">
    <property type="protein sequence ID" value="PWN32972.1"/>
    <property type="molecule type" value="Genomic_DNA"/>
</dbReference>
<dbReference type="InParanoid" id="A0A316V6A7"/>
<evidence type="ECO:0000313" key="3">
    <source>
        <dbReference type="Proteomes" id="UP000245771"/>
    </source>
</evidence>
<reference evidence="2 3" key="1">
    <citation type="journal article" date="2018" name="Mol. Biol. Evol.">
        <title>Broad Genomic Sampling Reveals a Smut Pathogenic Ancestry of the Fungal Clade Ustilaginomycotina.</title>
        <authorList>
            <person name="Kijpornyongpan T."/>
            <person name="Mondo S.J."/>
            <person name="Barry K."/>
            <person name="Sandor L."/>
            <person name="Lee J."/>
            <person name="Lipzen A."/>
            <person name="Pangilinan J."/>
            <person name="LaButti K."/>
            <person name="Hainaut M."/>
            <person name="Henrissat B."/>
            <person name="Grigoriev I.V."/>
            <person name="Spatafora J.W."/>
            <person name="Aime M.C."/>
        </authorList>
    </citation>
    <scope>NUCLEOTIDE SEQUENCE [LARGE SCALE GENOMIC DNA]</scope>
    <source>
        <strain evidence="2 3">MCA 3882</strain>
    </source>
</reference>